<dbReference type="Proteomes" id="UP000479000">
    <property type="component" value="Unassembled WGS sequence"/>
</dbReference>
<evidence type="ECO:0000313" key="1">
    <source>
        <dbReference type="EMBL" id="CAA9997796.1"/>
    </source>
</evidence>
<sequence>MVWCEIKDRLMYTHGKQRGLGSNSEIQRNFSETKNKFLKIQKVSQVIYETARRCIYRDFGRRSHAKRDGSVARARKFKNVR</sequence>
<dbReference type="EMBL" id="CADCXU010005939">
    <property type="protein sequence ID" value="CAA9997796.1"/>
    <property type="molecule type" value="Genomic_DNA"/>
</dbReference>
<dbReference type="AlphaFoldDB" id="A0A6H5G5E4"/>
<gene>
    <name evidence="1" type="ORF">NTEN_LOCUS4090</name>
</gene>
<organism evidence="1 2">
    <name type="scientific">Nesidiocoris tenuis</name>
    <dbReference type="NCBI Taxonomy" id="355587"/>
    <lineage>
        <taxon>Eukaryota</taxon>
        <taxon>Metazoa</taxon>
        <taxon>Ecdysozoa</taxon>
        <taxon>Arthropoda</taxon>
        <taxon>Hexapoda</taxon>
        <taxon>Insecta</taxon>
        <taxon>Pterygota</taxon>
        <taxon>Neoptera</taxon>
        <taxon>Paraneoptera</taxon>
        <taxon>Hemiptera</taxon>
        <taxon>Heteroptera</taxon>
        <taxon>Panheteroptera</taxon>
        <taxon>Cimicomorpha</taxon>
        <taxon>Miridae</taxon>
        <taxon>Dicyphina</taxon>
        <taxon>Nesidiocoris</taxon>
    </lineage>
</organism>
<protein>
    <submittedName>
        <fullName evidence="1">Uncharacterized protein</fullName>
    </submittedName>
</protein>
<keyword evidence="2" id="KW-1185">Reference proteome</keyword>
<proteinExistence type="predicted"/>
<evidence type="ECO:0000313" key="2">
    <source>
        <dbReference type="Proteomes" id="UP000479000"/>
    </source>
</evidence>
<reference evidence="1 2" key="1">
    <citation type="submission" date="2020-02" db="EMBL/GenBank/DDBJ databases">
        <authorList>
            <person name="Ferguson B K."/>
        </authorList>
    </citation>
    <scope>NUCLEOTIDE SEQUENCE [LARGE SCALE GENOMIC DNA]</scope>
</reference>
<name>A0A6H5G5E4_9HEMI</name>
<accession>A0A6H5G5E4</accession>